<gene>
    <name evidence="4" type="ORF">GCM10011398_31430</name>
</gene>
<dbReference type="Proteomes" id="UP000622860">
    <property type="component" value="Unassembled WGS sequence"/>
</dbReference>
<protein>
    <submittedName>
        <fullName evidence="4">Proline iminopeptidase</fullName>
    </submittedName>
</protein>
<dbReference type="InterPro" id="IPR029058">
    <property type="entry name" value="AB_hydrolase_fold"/>
</dbReference>
<feature type="domain" description="AB hydrolase-1" evidence="3">
    <location>
        <begin position="23"/>
        <end position="264"/>
    </location>
</feature>
<comment type="similarity">
    <text evidence="1">Belongs to the peptidase S33 family.</text>
</comment>
<name>A0A917HLH2_9BACI</name>
<evidence type="ECO:0000313" key="5">
    <source>
        <dbReference type="Proteomes" id="UP000622860"/>
    </source>
</evidence>
<keyword evidence="2" id="KW-0378">Hydrolase</keyword>
<dbReference type="RefSeq" id="WP_188456324.1">
    <property type="nucleotide sequence ID" value="NZ_BMFR01000016.1"/>
</dbReference>
<evidence type="ECO:0000259" key="3">
    <source>
        <dbReference type="Pfam" id="PF00561"/>
    </source>
</evidence>
<dbReference type="InterPro" id="IPR050266">
    <property type="entry name" value="AB_hydrolase_sf"/>
</dbReference>
<evidence type="ECO:0000256" key="2">
    <source>
        <dbReference type="ARBA" id="ARBA00022801"/>
    </source>
</evidence>
<dbReference type="Pfam" id="PF00561">
    <property type="entry name" value="Abhydrolase_1"/>
    <property type="match status" value="1"/>
</dbReference>
<reference evidence="4" key="1">
    <citation type="journal article" date="2014" name="Int. J. Syst. Evol. Microbiol.">
        <title>Complete genome sequence of Corynebacterium casei LMG S-19264T (=DSM 44701T), isolated from a smear-ripened cheese.</title>
        <authorList>
            <consortium name="US DOE Joint Genome Institute (JGI-PGF)"/>
            <person name="Walter F."/>
            <person name="Albersmeier A."/>
            <person name="Kalinowski J."/>
            <person name="Ruckert C."/>
        </authorList>
    </citation>
    <scope>NUCLEOTIDE SEQUENCE</scope>
    <source>
        <strain evidence="4">CGMCC 1.12754</strain>
    </source>
</reference>
<sequence>MNIMTGDGISLYVERKGGGIPCIYLHGGPGYWSKTFQHFSGKYLEENMEMIYLDQRGCGRSAYDDKLNYSLNRLVDDIEEVREQLGIDEWYVMGHSFGGILAVNYAYKYRLRTRGIILTNATLNMIDSFSHQIKKGREILNEKPIDIPTDDLPSFMTVFYSTLEKLINSGKYFNLQFKNLGNKTEMDKLDKYLDTDPSFQQFIFSAEEYFQDFTRITDKINVPVLVITGRYDDAIGPAHHQTFKFYNSMVNVLNSKHHPYMEDPLAFNKAIAAFINQ</sequence>
<dbReference type="GO" id="GO:0006508">
    <property type="term" value="P:proteolysis"/>
    <property type="evidence" value="ECO:0007669"/>
    <property type="project" value="InterPro"/>
</dbReference>
<dbReference type="EMBL" id="BMFR01000016">
    <property type="protein sequence ID" value="GGG83537.1"/>
    <property type="molecule type" value="Genomic_DNA"/>
</dbReference>
<dbReference type="PANTHER" id="PTHR43798:SF33">
    <property type="entry name" value="HYDROLASE, PUTATIVE (AFU_ORTHOLOGUE AFUA_2G14860)-RELATED"/>
    <property type="match status" value="1"/>
</dbReference>
<dbReference type="GO" id="GO:0016020">
    <property type="term" value="C:membrane"/>
    <property type="evidence" value="ECO:0007669"/>
    <property type="project" value="TreeGrafter"/>
</dbReference>
<dbReference type="GO" id="GO:0004177">
    <property type="term" value="F:aminopeptidase activity"/>
    <property type="evidence" value="ECO:0007669"/>
    <property type="project" value="UniProtKB-EC"/>
</dbReference>
<keyword evidence="5" id="KW-1185">Reference proteome</keyword>
<dbReference type="Gene3D" id="3.40.50.1820">
    <property type="entry name" value="alpha/beta hydrolase"/>
    <property type="match status" value="1"/>
</dbReference>
<organism evidence="4 5">
    <name type="scientific">Virgibacillus oceani</name>
    <dbReference type="NCBI Taxonomy" id="1479511"/>
    <lineage>
        <taxon>Bacteria</taxon>
        <taxon>Bacillati</taxon>
        <taxon>Bacillota</taxon>
        <taxon>Bacilli</taxon>
        <taxon>Bacillales</taxon>
        <taxon>Bacillaceae</taxon>
        <taxon>Virgibacillus</taxon>
    </lineage>
</organism>
<reference evidence="4" key="2">
    <citation type="submission" date="2020-09" db="EMBL/GenBank/DDBJ databases">
        <authorList>
            <person name="Sun Q."/>
            <person name="Zhou Y."/>
        </authorList>
    </citation>
    <scope>NUCLEOTIDE SEQUENCE</scope>
    <source>
        <strain evidence="4">CGMCC 1.12754</strain>
    </source>
</reference>
<comment type="caution">
    <text evidence="4">The sequence shown here is derived from an EMBL/GenBank/DDBJ whole genome shotgun (WGS) entry which is preliminary data.</text>
</comment>
<dbReference type="InterPro" id="IPR000073">
    <property type="entry name" value="AB_hydrolase_1"/>
</dbReference>
<dbReference type="AlphaFoldDB" id="A0A917HLH2"/>
<dbReference type="PRINTS" id="PR00793">
    <property type="entry name" value="PROAMNOPTASE"/>
</dbReference>
<proteinExistence type="inferred from homology"/>
<evidence type="ECO:0000256" key="1">
    <source>
        <dbReference type="ARBA" id="ARBA00010088"/>
    </source>
</evidence>
<evidence type="ECO:0000313" key="4">
    <source>
        <dbReference type="EMBL" id="GGG83537.1"/>
    </source>
</evidence>
<dbReference type="SUPFAM" id="SSF53474">
    <property type="entry name" value="alpha/beta-Hydrolases"/>
    <property type="match status" value="1"/>
</dbReference>
<dbReference type="PANTHER" id="PTHR43798">
    <property type="entry name" value="MONOACYLGLYCEROL LIPASE"/>
    <property type="match status" value="1"/>
</dbReference>
<accession>A0A917HLH2</accession>
<dbReference type="InterPro" id="IPR002410">
    <property type="entry name" value="Peptidase_S33"/>
</dbReference>